<gene>
    <name evidence="3" type="ORF">NQ315_016210</name>
</gene>
<accession>A0AAV8VII2</accession>
<comment type="caution">
    <text evidence="3">The sequence shown here is derived from an EMBL/GenBank/DDBJ whole genome shotgun (WGS) entry which is preliminary data.</text>
</comment>
<dbReference type="InterPro" id="IPR036397">
    <property type="entry name" value="RNaseH_sf"/>
</dbReference>
<organism evidence="3 4">
    <name type="scientific">Exocentrus adspersus</name>
    <dbReference type="NCBI Taxonomy" id="1586481"/>
    <lineage>
        <taxon>Eukaryota</taxon>
        <taxon>Metazoa</taxon>
        <taxon>Ecdysozoa</taxon>
        <taxon>Arthropoda</taxon>
        <taxon>Hexapoda</taxon>
        <taxon>Insecta</taxon>
        <taxon>Pterygota</taxon>
        <taxon>Neoptera</taxon>
        <taxon>Endopterygota</taxon>
        <taxon>Coleoptera</taxon>
        <taxon>Polyphaga</taxon>
        <taxon>Cucujiformia</taxon>
        <taxon>Chrysomeloidea</taxon>
        <taxon>Cerambycidae</taxon>
        <taxon>Lamiinae</taxon>
        <taxon>Acanthocinini</taxon>
        <taxon>Exocentrus</taxon>
    </lineage>
</organism>
<evidence type="ECO:0000259" key="2">
    <source>
        <dbReference type="Pfam" id="PF13358"/>
    </source>
</evidence>
<name>A0AAV8VII2_9CUCU</name>
<protein>
    <recommendedName>
        <fullName evidence="2">Tc1-like transposase DDE domain-containing protein</fullName>
    </recommendedName>
</protein>
<evidence type="ECO:0000256" key="1">
    <source>
        <dbReference type="SAM" id="MobiDB-lite"/>
    </source>
</evidence>
<dbReference type="GO" id="GO:0003676">
    <property type="term" value="F:nucleic acid binding"/>
    <property type="evidence" value="ECO:0007669"/>
    <property type="project" value="InterPro"/>
</dbReference>
<dbReference type="PANTHER" id="PTHR33939">
    <property type="entry name" value="PROTEIN CBG22215"/>
    <property type="match status" value="1"/>
</dbReference>
<feature type="region of interest" description="Disordered" evidence="1">
    <location>
        <begin position="60"/>
        <end position="85"/>
    </location>
</feature>
<dbReference type="AlphaFoldDB" id="A0AAV8VII2"/>
<feature type="domain" description="Tc1-like transposase DDE" evidence="2">
    <location>
        <begin position="238"/>
        <end position="362"/>
    </location>
</feature>
<dbReference type="PANTHER" id="PTHR33939:SF1">
    <property type="entry name" value="DUF4371 DOMAIN-CONTAINING PROTEIN"/>
    <property type="match status" value="1"/>
</dbReference>
<dbReference type="Proteomes" id="UP001159042">
    <property type="component" value="Unassembled WGS sequence"/>
</dbReference>
<dbReference type="EMBL" id="JANEYG010000079">
    <property type="protein sequence ID" value="KAJ8914132.1"/>
    <property type="molecule type" value="Genomic_DNA"/>
</dbReference>
<evidence type="ECO:0000313" key="4">
    <source>
        <dbReference type="Proteomes" id="UP001159042"/>
    </source>
</evidence>
<dbReference type="Gene3D" id="3.30.420.10">
    <property type="entry name" value="Ribonuclease H-like superfamily/Ribonuclease H"/>
    <property type="match status" value="1"/>
</dbReference>
<dbReference type="Pfam" id="PF13358">
    <property type="entry name" value="DDE_3"/>
    <property type="match status" value="1"/>
</dbReference>
<evidence type="ECO:0000313" key="3">
    <source>
        <dbReference type="EMBL" id="KAJ8914132.1"/>
    </source>
</evidence>
<keyword evidence="4" id="KW-1185">Reference proteome</keyword>
<dbReference type="InterPro" id="IPR038717">
    <property type="entry name" value="Tc1-like_DDE_dom"/>
</dbReference>
<reference evidence="3 4" key="1">
    <citation type="journal article" date="2023" name="Insect Mol. Biol.">
        <title>Genome sequencing provides insights into the evolution of gene families encoding plant cell wall-degrading enzymes in longhorned beetles.</title>
        <authorList>
            <person name="Shin N.R."/>
            <person name="Okamura Y."/>
            <person name="Kirsch R."/>
            <person name="Pauchet Y."/>
        </authorList>
    </citation>
    <scope>NUCLEOTIDE SEQUENCE [LARGE SCALE GENOMIC DNA]</scope>
    <source>
        <strain evidence="3">EAD_L_NR</strain>
    </source>
</reference>
<proteinExistence type="predicted"/>
<sequence>MPGPAINGQSRQLILNAVDYFTREKENDGPLVSVNEVHQRVAEALQVSLRTVSRVCSERQKGLPLETPGQKRNKPKKKSEDLPDGIKTSVRNTIYDMKQNGKHVTIKTINEELKRKAVVQISNASLGRLLKTIGFIYKLENNRRYLCELSHVGYQRVNFLRQYYNNLTSENPLQCVYLDETWIYSKGSFKRTWQDNSIKSCRKGHEGTGKRFIVLHAGTKHGFVENASLVFSSTSKSADYHDSMNREMFEKWMTEKLLPNLEEPSLIIMDNAPYHSALAEKLPTTWTKSQIQEWLQEKNIQFDNNCLRVELLEICKKHRPNERRYVVDEMINANGHQVLRLPPYHCQYNPIEHVWGICKNYYDHHIGENGYSNEEVLKTWNDALERVTPEIWANCVRHTDEIILNDWKNQIRFDEQPELHIHVGESSDDEDGMTSDED</sequence>